<dbReference type="STRING" id="1041522.GCA_002105755_02082"/>
<dbReference type="PANTHER" id="PTHR43292:SF3">
    <property type="entry name" value="ACYL-COA DEHYDROGENASE FADE29"/>
    <property type="match status" value="1"/>
</dbReference>
<dbReference type="InterPro" id="IPR037069">
    <property type="entry name" value="AcylCoA_DH/ox_N_sf"/>
</dbReference>
<dbReference type="RefSeq" id="WP_007770030.1">
    <property type="nucleotide sequence ID" value="NZ_AFVW02000002.1"/>
</dbReference>
<protein>
    <submittedName>
        <fullName evidence="5">Acyl-CoA dehydrogenase</fullName>
    </submittedName>
</protein>
<dbReference type="PANTHER" id="PTHR43292">
    <property type="entry name" value="ACYL-COA DEHYDROGENASE"/>
    <property type="match status" value="1"/>
</dbReference>
<evidence type="ECO:0000256" key="2">
    <source>
        <dbReference type="ARBA" id="ARBA00023002"/>
    </source>
</evidence>
<comment type="caution">
    <text evidence="5">The sequence shown here is derived from an EMBL/GenBank/DDBJ whole genome shotgun (WGS) entry which is preliminary data.</text>
</comment>
<feature type="domain" description="Acyl-CoA dehydrogenase/oxidase N-terminal" evidence="4">
    <location>
        <begin position="46"/>
        <end position="129"/>
    </location>
</feature>
<dbReference type="InterPro" id="IPR013786">
    <property type="entry name" value="AcylCoA_DH/ox_N"/>
</dbReference>
<reference evidence="5 6" key="1">
    <citation type="journal article" date="2011" name="J. Bacteriol.">
        <title>Genome sequence of the Mycobacterium colombiense type strain, CECT 3035.</title>
        <authorList>
            <person name="Gonzalez-Perez M."/>
            <person name="Murcia M.I."/>
            <person name="Landsman D."/>
            <person name="Jordan I.K."/>
            <person name="Marino-Ramirez L."/>
        </authorList>
    </citation>
    <scope>NUCLEOTIDE SEQUENCE [LARGE SCALE GENOMIC DNA]</scope>
    <source>
        <strain evidence="5 6">CECT 3035</strain>
    </source>
</reference>
<keyword evidence="1" id="KW-0285">Flavoprotein</keyword>
<gene>
    <name evidence="5" type="ORF">MCOL_V204990</name>
</gene>
<sequence>MSAVDNAVRVTDYATRISDYRHALRHYLAELSWAAQWRSAAFGSSEEAIAFDAEVLSRLYAAGWNRYGWPTQVGGLGGSELHRGVLFEELANAMLPVPAQFWTLEVLGPALLKFAPALAAEYLPRYLQGAEWWGQGFSEPQAGSDLAALGTRASDDGAGSFVINGQKTWTSQGTTATRLLVLARTGAPDSRHHGLSMLLVDADAPGVTVRPIELASGRRELGELFFDDVRVPHDRLIGELGGGWAVAMFLMQYERGMYGYGVSTKLLGDLSRLREHMVASGASEVDRNRFARIYISVLTAQARSASTVRQLARGSAVGADSSIDKLLFTRAEKDVSDLTFDARRQWMIAGEPHCSAAELDTERAQWWYSRAATIMGGTAQIQRGIVADHILDLPREGRGR</sequence>
<dbReference type="Gene3D" id="1.20.140.10">
    <property type="entry name" value="Butyryl-CoA Dehydrogenase, subunit A, domain 3"/>
    <property type="match status" value="1"/>
</dbReference>
<dbReference type="Pfam" id="PF02771">
    <property type="entry name" value="Acyl-CoA_dh_N"/>
    <property type="match status" value="1"/>
</dbReference>
<dbReference type="Gene3D" id="2.40.110.10">
    <property type="entry name" value="Butyryl-CoA Dehydrogenase, subunit A, domain 2"/>
    <property type="match status" value="1"/>
</dbReference>
<dbReference type="SUPFAM" id="SSF47203">
    <property type="entry name" value="Acyl-CoA dehydrogenase C-terminal domain-like"/>
    <property type="match status" value="1"/>
</dbReference>
<evidence type="ECO:0000256" key="1">
    <source>
        <dbReference type="ARBA" id="ARBA00022630"/>
    </source>
</evidence>
<accession>J4JVR9</accession>
<dbReference type="InterPro" id="IPR046373">
    <property type="entry name" value="Acyl-CoA_Oxase/DH_mid-dom_sf"/>
</dbReference>
<evidence type="ECO:0000259" key="4">
    <source>
        <dbReference type="Pfam" id="PF02771"/>
    </source>
</evidence>
<dbReference type="InterPro" id="IPR009100">
    <property type="entry name" value="AcylCoA_DH/oxidase_NM_dom_sf"/>
</dbReference>
<dbReference type="InterPro" id="IPR006091">
    <property type="entry name" value="Acyl-CoA_Oxase/DH_mid-dom"/>
</dbReference>
<dbReference type="Proteomes" id="UP000006455">
    <property type="component" value="Unassembled WGS sequence"/>
</dbReference>
<dbReference type="EMBL" id="AFVW02000002">
    <property type="protein sequence ID" value="EJO89517.1"/>
    <property type="molecule type" value="Genomic_DNA"/>
</dbReference>
<dbReference type="eggNOG" id="COG1960">
    <property type="taxonomic scope" value="Bacteria"/>
</dbReference>
<evidence type="ECO:0000259" key="3">
    <source>
        <dbReference type="Pfam" id="PF02770"/>
    </source>
</evidence>
<name>J4JVR9_9MYCO</name>
<dbReference type="GO" id="GO:0016627">
    <property type="term" value="F:oxidoreductase activity, acting on the CH-CH group of donors"/>
    <property type="evidence" value="ECO:0007669"/>
    <property type="project" value="InterPro"/>
</dbReference>
<dbReference type="SUPFAM" id="SSF56645">
    <property type="entry name" value="Acyl-CoA dehydrogenase NM domain-like"/>
    <property type="match status" value="1"/>
</dbReference>
<dbReference type="OrthoDB" id="2431337at2"/>
<dbReference type="AlphaFoldDB" id="J4JVR9"/>
<organism evidence="5 6">
    <name type="scientific">Mycobacterium colombiense CECT 3035</name>
    <dbReference type="NCBI Taxonomy" id="1041522"/>
    <lineage>
        <taxon>Bacteria</taxon>
        <taxon>Bacillati</taxon>
        <taxon>Actinomycetota</taxon>
        <taxon>Actinomycetes</taxon>
        <taxon>Mycobacteriales</taxon>
        <taxon>Mycobacteriaceae</taxon>
        <taxon>Mycobacterium</taxon>
        <taxon>Mycobacterium avium complex (MAC)</taxon>
    </lineage>
</organism>
<dbReference type="GO" id="GO:0050660">
    <property type="term" value="F:flavin adenine dinucleotide binding"/>
    <property type="evidence" value="ECO:0007669"/>
    <property type="project" value="InterPro"/>
</dbReference>
<dbReference type="Gene3D" id="1.10.540.10">
    <property type="entry name" value="Acyl-CoA dehydrogenase/oxidase, N-terminal domain"/>
    <property type="match status" value="1"/>
</dbReference>
<evidence type="ECO:0000313" key="5">
    <source>
        <dbReference type="EMBL" id="EJO89517.1"/>
    </source>
</evidence>
<dbReference type="GeneID" id="31526415"/>
<dbReference type="InterPro" id="IPR052161">
    <property type="entry name" value="Mycobact_Acyl-CoA_DH"/>
</dbReference>
<evidence type="ECO:0000313" key="6">
    <source>
        <dbReference type="Proteomes" id="UP000006455"/>
    </source>
</evidence>
<dbReference type="GO" id="GO:0005886">
    <property type="term" value="C:plasma membrane"/>
    <property type="evidence" value="ECO:0007669"/>
    <property type="project" value="TreeGrafter"/>
</dbReference>
<dbReference type="Pfam" id="PF02770">
    <property type="entry name" value="Acyl-CoA_dh_M"/>
    <property type="match status" value="1"/>
</dbReference>
<keyword evidence="2" id="KW-0560">Oxidoreductase</keyword>
<dbReference type="InterPro" id="IPR036250">
    <property type="entry name" value="AcylCo_DH-like_C"/>
</dbReference>
<proteinExistence type="predicted"/>
<feature type="domain" description="Acyl-CoA oxidase/dehydrogenase middle" evidence="3">
    <location>
        <begin position="136"/>
        <end position="229"/>
    </location>
</feature>